<feature type="compositionally biased region" description="Acidic residues" evidence="1">
    <location>
        <begin position="670"/>
        <end position="680"/>
    </location>
</feature>
<comment type="caution">
    <text evidence="4">The sequence shown here is derived from an EMBL/GenBank/DDBJ whole genome shotgun (WGS) entry which is preliminary data.</text>
</comment>
<dbReference type="EMBL" id="JBJKBG010000001">
    <property type="protein sequence ID" value="KAL3752713.1"/>
    <property type="molecule type" value="Genomic_DNA"/>
</dbReference>
<reference evidence="4 5" key="1">
    <citation type="submission" date="2024-11" db="EMBL/GenBank/DDBJ databases">
        <title>Chromosome-level genome assembly of Eucalyptus globulus Labill. provides insights into its genome evolution.</title>
        <authorList>
            <person name="Li X."/>
        </authorList>
    </citation>
    <scope>NUCLEOTIDE SEQUENCE [LARGE SCALE GENOMIC DNA]</scope>
    <source>
        <strain evidence="4">CL2024</strain>
        <tissue evidence="4">Fresh tender leaves</tissue>
    </source>
</reference>
<keyword evidence="2" id="KW-0812">Transmembrane</keyword>
<dbReference type="InterPro" id="IPR025315">
    <property type="entry name" value="DUF4220"/>
</dbReference>
<accession>A0ABD3LMN3</accession>
<feature type="transmembrane region" description="Helical" evidence="2">
    <location>
        <begin position="376"/>
        <end position="393"/>
    </location>
</feature>
<evidence type="ECO:0000313" key="5">
    <source>
        <dbReference type="Proteomes" id="UP001634007"/>
    </source>
</evidence>
<feature type="transmembrane region" description="Helical" evidence="2">
    <location>
        <begin position="13"/>
        <end position="32"/>
    </location>
</feature>
<keyword evidence="2" id="KW-1133">Transmembrane helix</keyword>
<evidence type="ECO:0000259" key="3">
    <source>
        <dbReference type="Pfam" id="PF13968"/>
    </source>
</evidence>
<feature type="region of interest" description="Disordered" evidence="1">
    <location>
        <begin position="666"/>
        <end position="709"/>
    </location>
</feature>
<evidence type="ECO:0000256" key="2">
    <source>
        <dbReference type="SAM" id="Phobius"/>
    </source>
</evidence>
<keyword evidence="2" id="KW-0472">Membrane</keyword>
<feature type="domain" description="DUF4220" evidence="3">
    <location>
        <begin position="74"/>
        <end position="360"/>
    </location>
</feature>
<evidence type="ECO:0000313" key="4">
    <source>
        <dbReference type="EMBL" id="KAL3752713.1"/>
    </source>
</evidence>
<feature type="transmembrane region" description="Helical" evidence="2">
    <location>
        <begin position="44"/>
        <end position="68"/>
    </location>
</feature>
<keyword evidence="5" id="KW-1185">Reference proteome</keyword>
<name>A0ABD3LMN3_EUCGL</name>
<feature type="transmembrane region" description="Helical" evidence="2">
    <location>
        <begin position="235"/>
        <end position="255"/>
    </location>
</feature>
<dbReference type="AlphaFoldDB" id="A0ABD3LMN3"/>
<feature type="compositionally biased region" description="Acidic residues" evidence="1">
    <location>
        <begin position="688"/>
        <end position="700"/>
    </location>
</feature>
<feature type="transmembrane region" description="Helical" evidence="2">
    <location>
        <begin position="80"/>
        <end position="105"/>
    </location>
</feature>
<proteinExistence type="predicted"/>
<feature type="transmembrane region" description="Helical" evidence="2">
    <location>
        <begin position="267"/>
        <end position="288"/>
    </location>
</feature>
<sequence length="709" mass="82216">MTFSSISDLWNQWNIRGIVILSLSLQVFLILCAPLRRKISNPYIIFPLWLAYLTADWVAAFGIGLVSHGQGNFLIFQVNVAIYVFVQIFPGDTSLVIPTMLVFLAGAIKNAERTFALYLSSFPRLRTSMHFPDKLRKDARSKLNDELNKLEWEHSNEEKTKLTESTMVKHAYLFFNIFKAFLSDLFYFSEERQISFKYFHKVCALDALRVISVELHFMYEVLHTKVLAIRSKWSYIFRFIAFTEVMMAFVFFNRFKKHQLPELDVVITYILLFEGIALDMTTLSILVFSDWTVAKIMSYKTGRSKFDSFLHKLISATDDRRKPRFATCNAELNANSTYVALDTPFVFRRWSESISACNIFSESLEKSPRKMYKHNQCWGIIAFSNICSLPFLVTEKIISLFHQTRKICIGRTSFIFVTTPRYTSKNPFINELWIFIFEEVRRKSKYVSNPTDARKIYEARGDMFLQGRLRGINCENLLEHVTKASYDSSVLIWHTATEIWYNKEKHKERNDKREFSKILSDYLLYLLLKQPNVMSIVAGFAQLTSVNMIFAIERIKGHAKDVEGLCETLYDHPLELLELRSPLRQGIALAQKMQSLDDKKWEVMSGVWVEMLSYAASHIKGEAHAQVLSKGGELLAFVWLLLAHFGCLYKPEWGTYEDDMFEMELKGERDDDNGDQEEDVSTVVTAERDDDNGDQEEDVSTVETASNRC</sequence>
<dbReference type="Proteomes" id="UP001634007">
    <property type="component" value="Unassembled WGS sequence"/>
</dbReference>
<dbReference type="Pfam" id="PF13968">
    <property type="entry name" value="DUF4220"/>
    <property type="match status" value="1"/>
</dbReference>
<evidence type="ECO:0000256" key="1">
    <source>
        <dbReference type="SAM" id="MobiDB-lite"/>
    </source>
</evidence>
<dbReference type="PANTHER" id="PTHR31325">
    <property type="entry name" value="OS01G0798800 PROTEIN-RELATED"/>
    <property type="match status" value="1"/>
</dbReference>
<gene>
    <name evidence="4" type="ORF">ACJRO7_000161</name>
</gene>
<protein>
    <recommendedName>
        <fullName evidence="3">DUF4220 domain-containing protein</fullName>
    </recommendedName>
</protein>
<organism evidence="4 5">
    <name type="scientific">Eucalyptus globulus</name>
    <name type="common">Tasmanian blue gum</name>
    <dbReference type="NCBI Taxonomy" id="34317"/>
    <lineage>
        <taxon>Eukaryota</taxon>
        <taxon>Viridiplantae</taxon>
        <taxon>Streptophyta</taxon>
        <taxon>Embryophyta</taxon>
        <taxon>Tracheophyta</taxon>
        <taxon>Spermatophyta</taxon>
        <taxon>Magnoliopsida</taxon>
        <taxon>eudicotyledons</taxon>
        <taxon>Gunneridae</taxon>
        <taxon>Pentapetalae</taxon>
        <taxon>rosids</taxon>
        <taxon>malvids</taxon>
        <taxon>Myrtales</taxon>
        <taxon>Myrtaceae</taxon>
        <taxon>Myrtoideae</taxon>
        <taxon>Eucalypteae</taxon>
        <taxon>Eucalyptus</taxon>
    </lineage>
</organism>
<dbReference type="InterPro" id="IPR007658">
    <property type="entry name" value="DUF594"/>
</dbReference>
<dbReference type="Pfam" id="PF04578">
    <property type="entry name" value="DUF594"/>
    <property type="match status" value="1"/>
</dbReference>